<dbReference type="Pfam" id="PF09588">
    <property type="entry name" value="YqaJ"/>
    <property type="match status" value="1"/>
</dbReference>
<dbReference type="Gene3D" id="3.90.320.10">
    <property type="match status" value="1"/>
</dbReference>
<protein>
    <submittedName>
        <fullName evidence="3">Uncharacterized protein LOC117548421</fullName>
    </submittedName>
</protein>
<dbReference type="PANTHER" id="PTHR46609:SF7">
    <property type="match status" value="1"/>
</dbReference>
<name>A0A6P8UEY4_GYMAC</name>
<keyword evidence="2" id="KW-1185">Reference proteome</keyword>
<dbReference type="KEGG" id="gacu:117548421"/>
<dbReference type="InterPro" id="IPR051703">
    <property type="entry name" value="NF-kappa-B_Signaling_Reg"/>
</dbReference>
<dbReference type="OrthoDB" id="261614at2759"/>
<organism evidence="2 3">
    <name type="scientific">Gymnodraco acuticeps</name>
    <name type="common">Antarctic dragonfish</name>
    <dbReference type="NCBI Taxonomy" id="8218"/>
    <lineage>
        <taxon>Eukaryota</taxon>
        <taxon>Metazoa</taxon>
        <taxon>Chordata</taxon>
        <taxon>Craniata</taxon>
        <taxon>Vertebrata</taxon>
        <taxon>Euteleostomi</taxon>
        <taxon>Actinopterygii</taxon>
        <taxon>Neopterygii</taxon>
        <taxon>Teleostei</taxon>
        <taxon>Neoteleostei</taxon>
        <taxon>Acanthomorphata</taxon>
        <taxon>Eupercaria</taxon>
        <taxon>Perciformes</taxon>
        <taxon>Notothenioidei</taxon>
        <taxon>Bathydraconidae</taxon>
        <taxon>Gymnodraco</taxon>
    </lineage>
</organism>
<proteinExistence type="predicted"/>
<dbReference type="PANTHER" id="PTHR46609">
    <property type="entry name" value="EXONUCLEASE, PHAGE-TYPE/RECB, C-TERMINAL DOMAIN-CONTAINING PROTEIN"/>
    <property type="match status" value="1"/>
</dbReference>
<dbReference type="InterPro" id="IPR011604">
    <property type="entry name" value="PDDEXK-like_dom_sf"/>
</dbReference>
<accession>A0A6P8UEY4</accession>
<dbReference type="SUPFAM" id="SSF52980">
    <property type="entry name" value="Restriction endonuclease-like"/>
    <property type="match status" value="1"/>
</dbReference>
<dbReference type="InParanoid" id="A0A6P8UEY4"/>
<dbReference type="CDD" id="cd22343">
    <property type="entry name" value="PDDEXK_lambda_exonuclease-like"/>
    <property type="match status" value="1"/>
</dbReference>
<evidence type="ECO:0000259" key="1">
    <source>
        <dbReference type="Pfam" id="PF09588"/>
    </source>
</evidence>
<dbReference type="GO" id="GO:0006281">
    <property type="term" value="P:DNA repair"/>
    <property type="evidence" value="ECO:0007669"/>
    <property type="project" value="UniProtKB-ARBA"/>
</dbReference>
<reference evidence="3" key="1">
    <citation type="submission" date="2025-08" db="UniProtKB">
        <authorList>
            <consortium name="RefSeq"/>
        </authorList>
    </citation>
    <scope>IDENTIFICATION</scope>
</reference>
<feature type="domain" description="YqaJ viral recombinase" evidence="1">
    <location>
        <begin position="148"/>
        <end position="292"/>
    </location>
</feature>
<dbReference type="InterPro" id="IPR011335">
    <property type="entry name" value="Restrct_endonuc-II-like"/>
</dbReference>
<dbReference type="AlphaFoldDB" id="A0A6P8UEY4"/>
<dbReference type="Proteomes" id="UP000515161">
    <property type="component" value="Unplaced"/>
</dbReference>
<sequence>MVFISTKPKQFTVADDVRSTRYKAVRGVLPDSDVLKVCEAYKDFSAVIAPLITTMAISVDVPLVNCTFGKVQEGSPISYQHPLPLSRVILRHPDAPPPLPVDGYRLEPTTCEIVCSHQQHLHLLSLATTLLMARKIEVATREQSDSVEWQHVRRPRITSSRFREVCHVRGQSSAENVAQRIRKGFAQTASMKRGLALEPVAIQEYCRIKNTNYWPCGFVIHPDAPWLGSSPDGLVFDPTESPPFGLVEIKCPNVKSYVDCSYLKMQSGTLKLKQSHSYYWQVQGQLLLTGMEWCDFVIFAEEDILIQCICRDYTIGSALSLSLSIPLHFTFKQ</sequence>
<evidence type="ECO:0000313" key="3">
    <source>
        <dbReference type="RefSeq" id="XP_034075609.1"/>
    </source>
</evidence>
<gene>
    <name evidence="3" type="primary">LOC117548421</name>
</gene>
<dbReference type="GeneID" id="117548421"/>
<dbReference type="InterPro" id="IPR019080">
    <property type="entry name" value="YqaJ_viral_recombinase"/>
</dbReference>
<evidence type="ECO:0000313" key="2">
    <source>
        <dbReference type="Proteomes" id="UP000515161"/>
    </source>
</evidence>
<dbReference type="RefSeq" id="XP_034075609.1">
    <property type="nucleotide sequence ID" value="XM_034219718.1"/>
</dbReference>